<feature type="transmembrane region" description="Helical" evidence="1">
    <location>
        <begin position="88"/>
        <end position="106"/>
    </location>
</feature>
<keyword evidence="1" id="KW-0812">Transmembrane</keyword>
<gene>
    <name evidence="2" type="ORF">PQO05_13320</name>
</gene>
<keyword evidence="1" id="KW-1133">Transmembrane helix</keyword>
<feature type="transmembrane region" description="Helical" evidence="1">
    <location>
        <begin position="253"/>
        <end position="270"/>
    </location>
</feature>
<feature type="transmembrane region" description="Helical" evidence="1">
    <location>
        <begin position="213"/>
        <end position="241"/>
    </location>
</feature>
<feature type="transmembrane region" description="Helical" evidence="1">
    <location>
        <begin position="143"/>
        <end position="160"/>
    </location>
</feature>
<name>A0ABY7TIE3_9SPHI</name>
<evidence type="ECO:0008006" key="4">
    <source>
        <dbReference type="Google" id="ProtNLM"/>
    </source>
</evidence>
<evidence type="ECO:0000313" key="2">
    <source>
        <dbReference type="EMBL" id="WCT14917.1"/>
    </source>
</evidence>
<dbReference type="RefSeq" id="WP_273633410.1">
    <property type="nucleotide sequence ID" value="NZ_CP117167.1"/>
</dbReference>
<keyword evidence="3" id="KW-1185">Reference proteome</keyword>
<feature type="transmembrane region" description="Helical" evidence="1">
    <location>
        <begin position="429"/>
        <end position="446"/>
    </location>
</feature>
<evidence type="ECO:0000256" key="1">
    <source>
        <dbReference type="SAM" id="Phobius"/>
    </source>
</evidence>
<sequence>MENYDYFLGAMRFNVVMITIDVLLIIQFFVSWYISYKKTGWAIDVWNLTLLMTYFFPFLVLYPFASSIFNVISVGTHVKAIRGSINQAYFISLVGYMSYFLGSRIFKLFKFKTPIYWGLILPLKNTVGKAYQRVLLNKDITKIIFLIYCAALAMMLAAAYKAGSFNNPRAFFYKDDSIRAYYNLTVSLSGIVSGIIIARIFQFNLLSDKVYLGLFMFVNLFIGSRSFALSPLASMFTLAIFLVWKGRIKIKQMAIYGGVILALVVVLSNFRAGSTPVKSHAKELKGGPLTEILYGNTFSDLRDFAWCLSAWNGDYYYGKTYLSAFMSFVPSTLSPFRTEYGIGRITAKLGGFNPKEHPGLRPGMFGESYLNLGLFGVILVGILLGYGTRYMDYKSKIAASSNNKLEFFVAGVGVMVINNLSITSGFFTVYTFAIIICLLYVVRLFFKSFKSIRINATTIKQGI</sequence>
<feature type="transmembrane region" description="Helical" evidence="1">
    <location>
        <begin position="12"/>
        <end position="34"/>
    </location>
</feature>
<dbReference type="Proteomes" id="UP001216139">
    <property type="component" value="Chromosome"/>
</dbReference>
<feature type="transmembrane region" description="Helical" evidence="1">
    <location>
        <begin position="368"/>
        <end position="386"/>
    </location>
</feature>
<protein>
    <recommendedName>
        <fullName evidence="4">Oligosaccharide repeat unit polymerase</fullName>
    </recommendedName>
</protein>
<feature type="transmembrane region" description="Helical" evidence="1">
    <location>
        <begin position="54"/>
        <end position="76"/>
    </location>
</feature>
<proteinExistence type="predicted"/>
<dbReference type="EMBL" id="CP117167">
    <property type="protein sequence ID" value="WCT14917.1"/>
    <property type="molecule type" value="Genomic_DNA"/>
</dbReference>
<feature type="transmembrane region" description="Helical" evidence="1">
    <location>
        <begin position="181"/>
        <end position="201"/>
    </location>
</feature>
<organism evidence="2 3">
    <name type="scientific">Mucilaginibacter jinjuensis</name>
    <dbReference type="NCBI Taxonomy" id="1176721"/>
    <lineage>
        <taxon>Bacteria</taxon>
        <taxon>Pseudomonadati</taxon>
        <taxon>Bacteroidota</taxon>
        <taxon>Sphingobacteriia</taxon>
        <taxon>Sphingobacteriales</taxon>
        <taxon>Sphingobacteriaceae</taxon>
        <taxon>Mucilaginibacter</taxon>
    </lineage>
</organism>
<feature type="transmembrane region" description="Helical" evidence="1">
    <location>
        <begin position="407"/>
        <end position="423"/>
    </location>
</feature>
<reference evidence="2 3" key="1">
    <citation type="submission" date="2023-02" db="EMBL/GenBank/DDBJ databases">
        <title>Genome sequence of Mucilaginibacter jinjuensis strain KACC 16571.</title>
        <authorList>
            <person name="Kim S."/>
            <person name="Heo J."/>
            <person name="Kwon S.-W."/>
        </authorList>
    </citation>
    <scope>NUCLEOTIDE SEQUENCE [LARGE SCALE GENOMIC DNA]</scope>
    <source>
        <strain evidence="2 3">KACC 16571</strain>
    </source>
</reference>
<evidence type="ECO:0000313" key="3">
    <source>
        <dbReference type="Proteomes" id="UP001216139"/>
    </source>
</evidence>
<keyword evidence="1" id="KW-0472">Membrane</keyword>
<accession>A0ABY7TIE3</accession>